<feature type="region of interest" description="Disordered" evidence="1">
    <location>
        <begin position="1"/>
        <end position="39"/>
    </location>
</feature>
<dbReference type="RefSeq" id="XP_001419572.1">
    <property type="nucleotide sequence ID" value="XM_001419535.1"/>
</dbReference>
<dbReference type="GeneID" id="5003778"/>
<dbReference type="OrthoDB" id="10590846at2759"/>
<sequence>MPPKKVLGEKRLTAEEKKRKEEKEKREKDKERKERKAQLAADRTFGLKNKNVSAKVAAKVDDLKRDAPTKEAERARAEARAREKKKQKDAEEAAKRELEILMGVRSAIPERRKVAAEGEDALAGELESMVVTAEPKNFVRKTVETQNEATEPTKELTEEERREIIAKIELEKARVKEAELKAKVDVNPFHVDDEGWYDSDEDPFELLKMVAGNKRAIIMPKGYEDPDEDAMET</sequence>
<dbReference type="Proteomes" id="UP000001568">
    <property type="component" value="Chromosome 9"/>
</dbReference>
<keyword evidence="3" id="KW-1185">Reference proteome</keyword>
<evidence type="ECO:0000256" key="1">
    <source>
        <dbReference type="SAM" id="MobiDB-lite"/>
    </source>
</evidence>
<feature type="compositionally biased region" description="Basic and acidic residues" evidence="1">
    <location>
        <begin position="1"/>
        <end position="37"/>
    </location>
</feature>
<dbReference type="KEGG" id="olu:OSTLU_16797"/>
<dbReference type="AlphaFoldDB" id="A4S2Q2"/>
<organism evidence="2 3">
    <name type="scientific">Ostreococcus lucimarinus (strain CCE9901)</name>
    <dbReference type="NCBI Taxonomy" id="436017"/>
    <lineage>
        <taxon>Eukaryota</taxon>
        <taxon>Viridiplantae</taxon>
        <taxon>Chlorophyta</taxon>
        <taxon>Mamiellophyceae</taxon>
        <taxon>Mamiellales</taxon>
        <taxon>Bathycoccaceae</taxon>
        <taxon>Ostreococcus</taxon>
    </lineage>
</organism>
<accession>A4S2Q2</accession>
<dbReference type="EMBL" id="CP000589">
    <property type="protein sequence ID" value="ABO97865.1"/>
    <property type="molecule type" value="Genomic_DNA"/>
</dbReference>
<dbReference type="HOGENOM" id="CLU_1191585_0_0_1"/>
<name>A4S2Q2_OSTLU</name>
<reference evidence="2 3" key="1">
    <citation type="journal article" date="2007" name="Proc. Natl. Acad. Sci. U.S.A.">
        <title>The tiny eukaryote Ostreococcus provides genomic insights into the paradox of plankton speciation.</title>
        <authorList>
            <person name="Palenik B."/>
            <person name="Grimwood J."/>
            <person name="Aerts A."/>
            <person name="Rouze P."/>
            <person name="Salamov A."/>
            <person name="Putnam N."/>
            <person name="Dupont C."/>
            <person name="Jorgensen R."/>
            <person name="Derelle E."/>
            <person name="Rombauts S."/>
            <person name="Zhou K."/>
            <person name="Otillar R."/>
            <person name="Merchant S.S."/>
            <person name="Podell S."/>
            <person name="Gaasterland T."/>
            <person name="Napoli C."/>
            <person name="Gendler K."/>
            <person name="Manuell A."/>
            <person name="Tai V."/>
            <person name="Vallon O."/>
            <person name="Piganeau G."/>
            <person name="Jancek S."/>
            <person name="Heijde M."/>
            <person name="Jabbari K."/>
            <person name="Bowler C."/>
            <person name="Lohr M."/>
            <person name="Robbens S."/>
            <person name="Werner G."/>
            <person name="Dubchak I."/>
            <person name="Pazour G.J."/>
            <person name="Ren Q."/>
            <person name="Paulsen I."/>
            <person name="Delwiche C."/>
            <person name="Schmutz J."/>
            <person name="Rokhsar D."/>
            <person name="Van de Peer Y."/>
            <person name="Moreau H."/>
            <person name="Grigoriev I.V."/>
        </authorList>
    </citation>
    <scope>NUCLEOTIDE SEQUENCE [LARGE SCALE GENOMIC DNA]</scope>
    <source>
        <strain evidence="2 3">CCE9901</strain>
    </source>
</reference>
<feature type="region of interest" description="Disordered" evidence="1">
    <location>
        <begin position="60"/>
        <end position="92"/>
    </location>
</feature>
<evidence type="ECO:0000313" key="3">
    <source>
        <dbReference type="Proteomes" id="UP000001568"/>
    </source>
</evidence>
<protein>
    <submittedName>
        <fullName evidence="2">Uncharacterized protein</fullName>
    </submittedName>
</protein>
<proteinExistence type="predicted"/>
<dbReference type="Gramene" id="ABO97865">
    <property type="protein sequence ID" value="ABO97865"/>
    <property type="gene ID" value="OSTLU_16797"/>
</dbReference>
<evidence type="ECO:0000313" key="2">
    <source>
        <dbReference type="EMBL" id="ABO97865.1"/>
    </source>
</evidence>
<gene>
    <name evidence="2" type="ORF">OSTLU_16797</name>
</gene>